<feature type="domain" description="RAVE complex protein Rav1 C-terminal" evidence="2">
    <location>
        <begin position="411"/>
        <end position="657"/>
    </location>
</feature>
<proteinExistence type="predicted"/>
<evidence type="ECO:0000313" key="4">
    <source>
        <dbReference type="Proteomes" id="UP001179952"/>
    </source>
</evidence>
<comment type="caution">
    <text evidence="3">The sequence shown here is derived from an EMBL/GenBank/DDBJ whole genome shotgun (WGS) entry which is preliminary data.</text>
</comment>
<keyword evidence="1" id="KW-0853">WD repeat</keyword>
<gene>
    <name evidence="3" type="ORF">QJS04_geneDACA024763</name>
</gene>
<dbReference type="InterPro" id="IPR036322">
    <property type="entry name" value="WD40_repeat_dom_sf"/>
</dbReference>
<dbReference type="GO" id="GO:0043291">
    <property type="term" value="C:RAVE complex"/>
    <property type="evidence" value="ECO:0007669"/>
    <property type="project" value="TreeGrafter"/>
</dbReference>
<dbReference type="InterPro" id="IPR052208">
    <property type="entry name" value="DmX-like/RAVE_component"/>
</dbReference>
<dbReference type="Pfam" id="PF00400">
    <property type="entry name" value="WD40"/>
    <property type="match status" value="2"/>
</dbReference>
<dbReference type="SUPFAM" id="SSF50978">
    <property type="entry name" value="WD40 repeat-like"/>
    <property type="match status" value="2"/>
</dbReference>
<dbReference type="PROSITE" id="PS50082">
    <property type="entry name" value="WD_REPEATS_2"/>
    <property type="match status" value="1"/>
</dbReference>
<evidence type="ECO:0000259" key="2">
    <source>
        <dbReference type="Pfam" id="PF12234"/>
    </source>
</evidence>
<dbReference type="SMART" id="SM00320">
    <property type="entry name" value="WD40"/>
    <property type="match status" value="7"/>
</dbReference>
<dbReference type="PANTHER" id="PTHR13950">
    <property type="entry name" value="RABCONNECTIN-RELATED"/>
    <property type="match status" value="1"/>
</dbReference>
<protein>
    <recommendedName>
        <fullName evidence="2">RAVE complex protein Rav1 C-terminal domain-containing protein</fullName>
    </recommendedName>
</protein>
<organism evidence="3 4">
    <name type="scientific">Acorus gramineus</name>
    <name type="common">Dwarf sweet flag</name>
    <dbReference type="NCBI Taxonomy" id="55184"/>
    <lineage>
        <taxon>Eukaryota</taxon>
        <taxon>Viridiplantae</taxon>
        <taxon>Streptophyta</taxon>
        <taxon>Embryophyta</taxon>
        <taxon>Tracheophyta</taxon>
        <taxon>Spermatophyta</taxon>
        <taxon>Magnoliopsida</taxon>
        <taxon>Liliopsida</taxon>
        <taxon>Acoraceae</taxon>
        <taxon>Acorus</taxon>
    </lineage>
</organism>
<dbReference type="PROSITE" id="PS50294">
    <property type="entry name" value="WD_REPEATS_REGION"/>
    <property type="match status" value="1"/>
</dbReference>
<reference evidence="3" key="1">
    <citation type="journal article" date="2023" name="Nat. Commun.">
        <title>Diploid and tetraploid genomes of Acorus and the evolution of monocots.</title>
        <authorList>
            <person name="Ma L."/>
            <person name="Liu K.W."/>
            <person name="Li Z."/>
            <person name="Hsiao Y.Y."/>
            <person name="Qi Y."/>
            <person name="Fu T."/>
            <person name="Tang G.D."/>
            <person name="Zhang D."/>
            <person name="Sun W.H."/>
            <person name="Liu D.K."/>
            <person name="Li Y."/>
            <person name="Chen G.Z."/>
            <person name="Liu X.D."/>
            <person name="Liao X.Y."/>
            <person name="Jiang Y.T."/>
            <person name="Yu X."/>
            <person name="Hao Y."/>
            <person name="Huang J."/>
            <person name="Zhao X.W."/>
            <person name="Ke S."/>
            <person name="Chen Y.Y."/>
            <person name="Wu W.L."/>
            <person name="Hsu J.L."/>
            <person name="Lin Y.F."/>
            <person name="Huang M.D."/>
            <person name="Li C.Y."/>
            <person name="Huang L."/>
            <person name="Wang Z.W."/>
            <person name="Zhao X."/>
            <person name="Zhong W.Y."/>
            <person name="Peng D.H."/>
            <person name="Ahmad S."/>
            <person name="Lan S."/>
            <person name="Zhang J.S."/>
            <person name="Tsai W.C."/>
            <person name="Van de Peer Y."/>
            <person name="Liu Z.J."/>
        </authorList>
    </citation>
    <scope>NUCLEOTIDE SEQUENCE</scope>
    <source>
        <strain evidence="3">SCP</strain>
    </source>
</reference>
<evidence type="ECO:0000256" key="1">
    <source>
        <dbReference type="PROSITE-ProRule" id="PRU00221"/>
    </source>
</evidence>
<dbReference type="InterPro" id="IPR001680">
    <property type="entry name" value="WD40_rpt"/>
</dbReference>
<dbReference type="PANTHER" id="PTHR13950:SF9">
    <property type="entry name" value="RABCONNECTIN-3A"/>
    <property type="match status" value="1"/>
</dbReference>
<dbReference type="Proteomes" id="UP001179952">
    <property type="component" value="Unassembled WGS sequence"/>
</dbReference>
<evidence type="ECO:0000313" key="3">
    <source>
        <dbReference type="EMBL" id="KAK1257002.1"/>
    </source>
</evidence>
<keyword evidence="4" id="KW-1185">Reference proteome</keyword>
<dbReference type="InterPro" id="IPR022033">
    <property type="entry name" value="Rav1p_C"/>
</dbReference>
<dbReference type="Gene3D" id="2.130.10.10">
    <property type="entry name" value="YVTN repeat-like/Quinoprotein amine dehydrogenase"/>
    <property type="match status" value="2"/>
</dbReference>
<dbReference type="InterPro" id="IPR015943">
    <property type="entry name" value="WD40/YVTN_repeat-like_dom_sf"/>
</dbReference>
<sequence>MISFGGHVHEEGLDKISVTPLPSICGKSFISNCFMLLGIWMKGFSALSWKVELHSTDLSGEGCGCSFRKYYVSAVLCSSKIPEPHYHNLVTSFATVCPAGLMPSVHQLLASQVWQSHSSSYHMATGYCDGTVKLWRINSSESLIQQSEGQPQAWELVGMFMAHRGPVNGIALSSCGSKIASVSFGTSEGSSCLYIWEPTCLVNTGKFFIEECLFLDGVVIAMNWLSIGNGQLLLGVCMANELRIYSQKRQEWVCISQCCTSHMARNFLWGPGATLLLVHQRHFSNFGQWSFNIDKKNQAKLHLKYSEDHTNSHLTEDSEQFPVSFFAETGASGVKECLVNENGETFKLTQPATNATVNGKATNSCLMTYQEKYGFGTKNEFHSMLEIAYELRRPLPIYHPRALLLFMNTGTVRFWVAVRFQHLQFIREFGRVASVKELVVDSKAVAWAFQSDCQDNLFASVLPNDPSWVEMRNMGVGFWFTNITLLRARMEKLARLQYIKKKDPKDCALLYLALNRLQVLVGLFKISRNEKDRPLVGFLSRNFQEEKNKAAALKNAYVLLGKHQLELAIAFFLLGGDPSSAITVCAKNLGDPQLAIVICRLLEGYGGKLERHLISSYLLPNAIEKTDYWLSSLLEWTLGNYTQSFNVMLSSTMDPTADEPDILHSHLAFSESDIGQYCTLLANRNSLRSSIGEHMAASLLKCGLWMTLSALNKCGLPLEALDCVSTFLDTIEGKERADYSNFKKHDPTLPCSPSEGNWMLADVAFTLELHVKLSLAMQCLSRDEMWHLLGACLWGQLYNFFQCELSLLFNERHKDGKSTDEQICLFPVLFSKLKINLTFIYSSLTKNLASFLRQKLEKGSLSPPLVWLEESDHSSHGDLPNTEIQGDDFLENFDNGSEEHLCKLLWKASVSSKEVIYFHNPREVYKRNGELLEAMCFNSIDHQEVALASNRKGILFFNWKRSETSREMDDYIWSESDWPRDGWAGSVSTPIPTFVSPGVGLGSKKGAHLGLGGATFGLGTLARPGKDLTGGGAFGIPGYAGMGASGLGWGEQEDFEEFVDPPATVENISTRSLSSHPSRPFFLVGSSNTHVYLWEFGKYRATATYGVLPAANVPPPYALASISALQFDHCGHRFASAALDGTVCTWQLEVGGRSNVCPTESSLCFNSHASDVSYLAASGSVLAVAGCSSNGVNVVIWDVLAPPATSQASLVCHEGGARSLSVFDNEVGSGSISPLIVTGGKAGDVGLHDFRFIATGRTKRQKGSIARITTIPNTSLFLTGGKDGDVKLWDAKKSELVFHWPKLHDRHTFLQPSSRGFGGIVRAAVTDIKPLPHGFLSCGGDGGVRHVQLQDFTNRSSS</sequence>
<dbReference type="Pfam" id="PF12234">
    <property type="entry name" value="Rav1p_C"/>
    <property type="match status" value="1"/>
</dbReference>
<name>A0AAV8ZVW6_ACOGR</name>
<dbReference type="EMBL" id="JAUJYN010000066">
    <property type="protein sequence ID" value="KAK1257002.1"/>
    <property type="molecule type" value="Genomic_DNA"/>
</dbReference>
<accession>A0AAV8ZVW6</accession>
<dbReference type="GO" id="GO:0007035">
    <property type="term" value="P:vacuolar acidification"/>
    <property type="evidence" value="ECO:0007669"/>
    <property type="project" value="TreeGrafter"/>
</dbReference>
<reference evidence="3" key="2">
    <citation type="submission" date="2023-06" db="EMBL/GenBank/DDBJ databases">
        <authorList>
            <person name="Ma L."/>
            <person name="Liu K.-W."/>
            <person name="Li Z."/>
            <person name="Hsiao Y.-Y."/>
            <person name="Qi Y."/>
            <person name="Fu T."/>
            <person name="Tang G."/>
            <person name="Zhang D."/>
            <person name="Sun W.-H."/>
            <person name="Liu D.-K."/>
            <person name="Li Y."/>
            <person name="Chen G.-Z."/>
            <person name="Liu X.-D."/>
            <person name="Liao X.-Y."/>
            <person name="Jiang Y.-T."/>
            <person name="Yu X."/>
            <person name="Hao Y."/>
            <person name="Huang J."/>
            <person name="Zhao X.-W."/>
            <person name="Ke S."/>
            <person name="Chen Y.-Y."/>
            <person name="Wu W.-L."/>
            <person name="Hsu J.-L."/>
            <person name="Lin Y.-F."/>
            <person name="Huang M.-D."/>
            <person name="Li C.-Y."/>
            <person name="Huang L."/>
            <person name="Wang Z.-W."/>
            <person name="Zhao X."/>
            <person name="Zhong W.-Y."/>
            <person name="Peng D.-H."/>
            <person name="Ahmad S."/>
            <person name="Lan S."/>
            <person name="Zhang J.-S."/>
            <person name="Tsai W.-C."/>
            <person name="Van De Peer Y."/>
            <person name="Liu Z.-J."/>
        </authorList>
    </citation>
    <scope>NUCLEOTIDE SEQUENCE</scope>
    <source>
        <strain evidence="3">SCP</strain>
        <tissue evidence="3">Leaves</tissue>
    </source>
</reference>
<feature type="repeat" description="WD" evidence="1">
    <location>
        <begin position="1258"/>
        <end position="1299"/>
    </location>
</feature>